<dbReference type="Proteomes" id="UP000799424">
    <property type="component" value="Unassembled WGS sequence"/>
</dbReference>
<keyword evidence="2" id="KW-1185">Reference proteome</keyword>
<name>A0A6A7A2Y3_9PLEO</name>
<dbReference type="InterPro" id="IPR052895">
    <property type="entry name" value="HetReg/Transcr_Mod"/>
</dbReference>
<evidence type="ECO:0000313" key="2">
    <source>
        <dbReference type="Proteomes" id="UP000799424"/>
    </source>
</evidence>
<dbReference type="AlphaFoldDB" id="A0A6A7A2Y3"/>
<sequence>MQVTLMAEIYHKARTIWVWLGEEDSASKIAMEFMSRLIQPDFHWQDFRRRWIIQEAAFSVSTLIICGDCRIDMDNFSRAVSLVRAKLAVVLRSLGTLKSTAREIPLANFCDSSATRLLDTIKDVFDRSKEAVLVRCLTLEKLVQRATFCETSDERDTIFALLNLAKDSSSTLASGSSTTMVPDYNGSLLDIFANFVLHCCKSGSLDIICRPWAPVSVSSMPPIGRVDPTLQSHVPSWISPKDRLPFGIDSRHATDRLNADLLVGSYNAHNSTKCLNILRGEPTNKGLVPVDATDAIWKTLCANRNYQGQPAPSSYRSAIIRLLEINYDASGALHESDTVKLVSTVDPEDLLDMDLPKDVESLLQSIRAMIWNRRTFAATRSDGSKGTVIGLMTRHARINDRLCVLYGCSVPVVLRKHFFGDKHCWELIGEAYINGVMDGEGISLLPPATLKAAELEFEIR</sequence>
<gene>
    <name evidence="1" type="ORF">CC86DRAFT_445242</name>
</gene>
<organism evidence="1 2">
    <name type="scientific">Ophiobolus disseminans</name>
    <dbReference type="NCBI Taxonomy" id="1469910"/>
    <lineage>
        <taxon>Eukaryota</taxon>
        <taxon>Fungi</taxon>
        <taxon>Dikarya</taxon>
        <taxon>Ascomycota</taxon>
        <taxon>Pezizomycotina</taxon>
        <taxon>Dothideomycetes</taxon>
        <taxon>Pleosporomycetidae</taxon>
        <taxon>Pleosporales</taxon>
        <taxon>Pleosporineae</taxon>
        <taxon>Phaeosphaeriaceae</taxon>
        <taxon>Ophiobolus</taxon>
    </lineage>
</organism>
<proteinExistence type="predicted"/>
<dbReference type="PANTHER" id="PTHR24148">
    <property type="entry name" value="ANKYRIN REPEAT DOMAIN-CONTAINING PROTEIN 39 HOMOLOG-RELATED"/>
    <property type="match status" value="1"/>
</dbReference>
<protein>
    <recommendedName>
        <fullName evidence="3">Heterokaryon incompatibility domain-containing protein</fullName>
    </recommendedName>
</protein>
<dbReference type="EMBL" id="MU006224">
    <property type="protein sequence ID" value="KAF2827164.1"/>
    <property type="molecule type" value="Genomic_DNA"/>
</dbReference>
<evidence type="ECO:0000313" key="1">
    <source>
        <dbReference type="EMBL" id="KAF2827164.1"/>
    </source>
</evidence>
<accession>A0A6A7A2Y3</accession>
<dbReference type="PANTHER" id="PTHR24148:SF64">
    <property type="entry name" value="HETEROKARYON INCOMPATIBILITY DOMAIN-CONTAINING PROTEIN"/>
    <property type="match status" value="1"/>
</dbReference>
<dbReference type="OrthoDB" id="2157530at2759"/>
<evidence type="ECO:0008006" key="3">
    <source>
        <dbReference type="Google" id="ProtNLM"/>
    </source>
</evidence>
<reference evidence="1" key="1">
    <citation type="journal article" date="2020" name="Stud. Mycol.">
        <title>101 Dothideomycetes genomes: a test case for predicting lifestyles and emergence of pathogens.</title>
        <authorList>
            <person name="Haridas S."/>
            <person name="Albert R."/>
            <person name="Binder M."/>
            <person name="Bloem J."/>
            <person name="Labutti K."/>
            <person name="Salamov A."/>
            <person name="Andreopoulos B."/>
            <person name="Baker S."/>
            <person name="Barry K."/>
            <person name="Bills G."/>
            <person name="Bluhm B."/>
            <person name="Cannon C."/>
            <person name="Castanera R."/>
            <person name="Culley D."/>
            <person name="Daum C."/>
            <person name="Ezra D."/>
            <person name="Gonzalez J."/>
            <person name="Henrissat B."/>
            <person name="Kuo A."/>
            <person name="Liang C."/>
            <person name="Lipzen A."/>
            <person name="Lutzoni F."/>
            <person name="Magnuson J."/>
            <person name="Mondo S."/>
            <person name="Nolan M."/>
            <person name="Ohm R."/>
            <person name="Pangilinan J."/>
            <person name="Park H.-J."/>
            <person name="Ramirez L."/>
            <person name="Alfaro M."/>
            <person name="Sun H."/>
            <person name="Tritt A."/>
            <person name="Yoshinaga Y."/>
            <person name="Zwiers L.-H."/>
            <person name="Turgeon B."/>
            <person name="Goodwin S."/>
            <person name="Spatafora J."/>
            <person name="Crous P."/>
            <person name="Grigoriev I."/>
        </authorList>
    </citation>
    <scope>NUCLEOTIDE SEQUENCE</scope>
    <source>
        <strain evidence="1">CBS 113818</strain>
    </source>
</reference>